<dbReference type="Pfam" id="PF05977">
    <property type="entry name" value="MFS_3"/>
    <property type="match status" value="1"/>
</dbReference>
<dbReference type="InterPro" id="IPR036259">
    <property type="entry name" value="MFS_trans_sf"/>
</dbReference>
<dbReference type="AlphaFoldDB" id="A0A383D003"/>
<evidence type="ECO:0000313" key="8">
    <source>
        <dbReference type="EMBL" id="SVE37208.1"/>
    </source>
</evidence>
<proteinExistence type="predicted"/>
<name>A0A383D003_9ZZZZ</name>
<comment type="subcellular location">
    <subcellularLocation>
        <location evidence="1">Cell membrane</location>
        <topology evidence="1">Multi-pass membrane protein</topology>
    </subcellularLocation>
</comment>
<evidence type="ECO:0000256" key="3">
    <source>
        <dbReference type="ARBA" id="ARBA00022475"/>
    </source>
</evidence>
<dbReference type="SUPFAM" id="SSF103473">
    <property type="entry name" value="MFS general substrate transporter"/>
    <property type="match status" value="1"/>
</dbReference>
<reference evidence="8" key="1">
    <citation type="submission" date="2018-05" db="EMBL/GenBank/DDBJ databases">
        <authorList>
            <person name="Lanie J.A."/>
            <person name="Ng W.-L."/>
            <person name="Kazmierczak K.M."/>
            <person name="Andrzejewski T.M."/>
            <person name="Davidsen T.M."/>
            <person name="Wayne K.J."/>
            <person name="Tettelin H."/>
            <person name="Glass J.I."/>
            <person name="Rusch D."/>
            <person name="Podicherti R."/>
            <person name="Tsui H.-C.T."/>
            <person name="Winkler M.E."/>
        </authorList>
    </citation>
    <scope>NUCLEOTIDE SEQUENCE</scope>
</reference>
<feature type="transmembrane region" description="Helical" evidence="7">
    <location>
        <begin position="34"/>
        <end position="62"/>
    </location>
</feature>
<dbReference type="PANTHER" id="PTHR23513:SF11">
    <property type="entry name" value="STAPHYLOFERRIN A TRANSPORTER"/>
    <property type="match status" value="1"/>
</dbReference>
<keyword evidence="6 7" id="KW-0472">Membrane</keyword>
<keyword evidence="5 7" id="KW-1133">Transmembrane helix</keyword>
<feature type="non-terminal residue" evidence="8">
    <location>
        <position position="1"/>
    </location>
</feature>
<dbReference type="InterPro" id="IPR010290">
    <property type="entry name" value="TM_effector"/>
</dbReference>
<keyword evidence="3" id="KW-1003">Cell membrane</keyword>
<protein>
    <recommendedName>
        <fullName evidence="9">Major facilitator superfamily (MFS) profile domain-containing protein</fullName>
    </recommendedName>
</protein>
<feature type="transmembrane region" description="Helical" evidence="7">
    <location>
        <begin position="83"/>
        <end position="105"/>
    </location>
</feature>
<keyword evidence="4 7" id="KW-0812">Transmembrane</keyword>
<evidence type="ECO:0008006" key="9">
    <source>
        <dbReference type="Google" id="ProtNLM"/>
    </source>
</evidence>
<evidence type="ECO:0000256" key="5">
    <source>
        <dbReference type="ARBA" id="ARBA00022989"/>
    </source>
</evidence>
<evidence type="ECO:0000256" key="2">
    <source>
        <dbReference type="ARBA" id="ARBA00022448"/>
    </source>
</evidence>
<feature type="transmembrane region" description="Helical" evidence="7">
    <location>
        <begin position="199"/>
        <end position="218"/>
    </location>
</feature>
<dbReference type="Gene3D" id="1.20.1250.20">
    <property type="entry name" value="MFS general substrate transporter like domains"/>
    <property type="match status" value="1"/>
</dbReference>
<evidence type="ECO:0000256" key="4">
    <source>
        <dbReference type="ARBA" id="ARBA00022692"/>
    </source>
</evidence>
<feature type="transmembrane region" description="Helical" evidence="7">
    <location>
        <begin position="167"/>
        <end position="187"/>
    </location>
</feature>
<dbReference type="EMBL" id="UINC01212747">
    <property type="protein sequence ID" value="SVE37208.1"/>
    <property type="molecule type" value="Genomic_DNA"/>
</dbReference>
<gene>
    <name evidence="8" type="ORF">METZ01_LOCUS490062</name>
</gene>
<evidence type="ECO:0000256" key="7">
    <source>
        <dbReference type="SAM" id="Phobius"/>
    </source>
</evidence>
<evidence type="ECO:0000256" key="6">
    <source>
        <dbReference type="ARBA" id="ARBA00023136"/>
    </source>
</evidence>
<sequence>LLVGLFAGAIADRGNKLQLFKISQILALLQSASLWWLTFTGLITAELLFICTIYLGFVYGFAQPVRLALIPSLVRSNDLHAAISCNSLFFNIARVIGPIIAGAVIVNWNIAHAFGINIATYLVLLWASNFLITADGNSKRQKSSGMLSGIKEGLCYALTHKSIRPMFLLFAITATFGRPFAELLPGLAADVLDRGALELAWLTSSAGAGAIVAGVFLSQQRHTTGLQRLVLINTALFG</sequence>
<keyword evidence="2" id="KW-0813">Transport</keyword>
<dbReference type="PANTHER" id="PTHR23513">
    <property type="entry name" value="INTEGRAL MEMBRANE EFFLUX PROTEIN-RELATED"/>
    <property type="match status" value="1"/>
</dbReference>
<feature type="non-terminal residue" evidence="8">
    <location>
        <position position="238"/>
    </location>
</feature>
<dbReference type="CDD" id="cd06173">
    <property type="entry name" value="MFS_MefA_like"/>
    <property type="match status" value="1"/>
</dbReference>
<organism evidence="8">
    <name type="scientific">marine metagenome</name>
    <dbReference type="NCBI Taxonomy" id="408172"/>
    <lineage>
        <taxon>unclassified sequences</taxon>
        <taxon>metagenomes</taxon>
        <taxon>ecological metagenomes</taxon>
    </lineage>
</organism>
<accession>A0A383D003</accession>
<feature type="transmembrane region" description="Helical" evidence="7">
    <location>
        <begin position="111"/>
        <end position="132"/>
    </location>
</feature>
<evidence type="ECO:0000256" key="1">
    <source>
        <dbReference type="ARBA" id="ARBA00004651"/>
    </source>
</evidence>
<dbReference type="GO" id="GO:0005886">
    <property type="term" value="C:plasma membrane"/>
    <property type="evidence" value="ECO:0007669"/>
    <property type="project" value="UniProtKB-SubCell"/>
</dbReference>